<dbReference type="Gene3D" id="3.30.200.20">
    <property type="entry name" value="Phosphorylase Kinase, domain 1"/>
    <property type="match status" value="1"/>
</dbReference>
<evidence type="ECO:0000259" key="3">
    <source>
        <dbReference type="PROSITE" id="PS50011"/>
    </source>
</evidence>
<dbReference type="InterPro" id="IPR000225">
    <property type="entry name" value="Armadillo"/>
</dbReference>
<dbReference type="PROSITE" id="PS50011">
    <property type="entry name" value="PROTEIN_KINASE_DOM"/>
    <property type="match status" value="1"/>
</dbReference>
<dbReference type="GO" id="GO:0005524">
    <property type="term" value="F:ATP binding"/>
    <property type="evidence" value="ECO:0007669"/>
    <property type="project" value="InterPro"/>
</dbReference>
<dbReference type="SMART" id="SM01297">
    <property type="entry name" value="KAP"/>
    <property type="match status" value="1"/>
</dbReference>
<dbReference type="PANTHER" id="PTHR15605">
    <property type="entry name" value="KINESIN-ASSOCIATED PROTEINS"/>
    <property type="match status" value="1"/>
</dbReference>
<feature type="domain" description="Protein kinase" evidence="3">
    <location>
        <begin position="630"/>
        <end position="921"/>
    </location>
</feature>
<name>V8P311_OPHHA</name>
<dbReference type="SMART" id="SM00220">
    <property type="entry name" value="S_TKc"/>
    <property type="match status" value="1"/>
</dbReference>
<proteinExistence type="predicted"/>
<feature type="compositionally biased region" description="Basic and acidic residues" evidence="2">
    <location>
        <begin position="103"/>
        <end position="119"/>
    </location>
</feature>
<dbReference type="InterPro" id="IPR011009">
    <property type="entry name" value="Kinase-like_dom_sf"/>
</dbReference>
<dbReference type="Pfam" id="PF00069">
    <property type="entry name" value="Pkinase"/>
    <property type="match status" value="1"/>
</dbReference>
<dbReference type="GO" id="GO:0005930">
    <property type="term" value="C:axoneme"/>
    <property type="evidence" value="ECO:0007669"/>
    <property type="project" value="TreeGrafter"/>
</dbReference>
<dbReference type="SUPFAM" id="SSF48371">
    <property type="entry name" value="ARM repeat"/>
    <property type="match status" value="2"/>
</dbReference>
<dbReference type="GO" id="GO:0016939">
    <property type="term" value="C:kinesin II complex"/>
    <property type="evidence" value="ECO:0007669"/>
    <property type="project" value="TreeGrafter"/>
</dbReference>
<dbReference type="Pfam" id="PF05804">
    <property type="entry name" value="KAP"/>
    <property type="match status" value="3"/>
</dbReference>
<dbReference type="PANTHER" id="PTHR15605:SF2">
    <property type="entry name" value="KINESIN-ASSOCIATED PROTEIN 3"/>
    <property type="match status" value="1"/>
</dbReference>
<organism evidence="4 5">
    <name type="scientific">Ophiophagus hannah</name>
    <name type="common">King cobra</name>
    <name type="synonym">Naja hannah</name>
    <dbReference type="NCBI Taxonomy" id="8665"/>
    <lineage>
        <taxon>Eukaryota</taxon>
        <taxon>Metazoa</taxon>
        <taxon>Chordata</taxon>
        <taxon>Craniata</taxon>
        <taxon>Vertebrata</taxon>
        <taxon>Euteleostomi</taxon>
        <taxon>Lepidosauria</taxon>
        <taxon>Squamata</taxon>
        <taxon>Bifurcata</taxon>
        <taxon>Unidentata</taxon>
        <taxon>Episquamata</taxon>
        <taxon>Toxicofera</taxon>
        <taxon>Serpentes</taxon>
        <taxon>Colubroidea</taxon>
        <taxon>Elapidae</taxon>
        <taxon>Elapinae</taxon>
        <taxon>Ophiophagus</taxon>
    </lineage>
</organism>
<dbReference type="EMBL" id="AZIM01000960">
    <property type="protein sequence ID" value="ETE68685.1"/>
    <property type="molecule type" value="Genomic_DNA"/>
</dbReference>
<dbReference type="PROSITE" id="PS50176">
    <property type="entry name" value="ARM_REPEAT"/>
    <property type="match status" value="1"/>
</dbReference>
<dbReference type="GO" id="GO:0007018">
    <property type="term" value="P:microtubule-based movement"/>
    <property type="evidence" value="ECO:0007669"/>
    <property type="project" value="TreeGrafter"/>
</dbReference>
<dbReference type="Gene3D" id="1.25.10.10">
    <property type="entry name" value="Leucine-rich Repeat Variant"/>
    <property type="match status" value="2"/>
</dbReference>
<dbReference type="OrthoDB" id="9942861at2759"/>
<evidence type="ECO:0000256" key="1">
    <source>
        <dbReference type="PROSITE-ProRule" id="PRU00259"/>
    </source>
</evidence>
<reference evidence="4 5" key="1">
    <citation type="journal article" date="2013" name="Proc. Natl. Acad. Sci. U.S.A.">
        <title>The king cobra genome reveals dynamic gene evolution and adaptation in the snake venom system.</title>
        <authorList>
            <person name="Vonk F.J."/>
            <person name="Casewell N.R."/>
            <person name="Henkel C.V."/>
            <person name="Heimberg A.M."/>
            <person name="Jansen H.J."/>
            <person name="McCleary R.J."/>
            <person name="Kerkkamp H.M."/>
            <person name="Vos R.A."/>
            <person name="Guerreiro I."/>
            <person name="Calvete J.J."/>
            <person name="Wuster W."/>
            <person name="Woods A.E."/>
            <person name="Logan J.M."/>
            <person name="Harrison R.A."/>
            <person name="Castoe T.A."/>
            <person name="de Koning A.P."/>
            <person name="Pollock D.D."/>
            <person name="Yandell M."/>
            <person name="Calderon D."/>
            <person name="Renjifo C."/>
            <person name="Currier R.B."/>
            <person name="Salgado D."/>
            <person name="Pla D."/>
            <person name="Sanz L."/>
            <person name="Hyder A.S."/>
            <person name="Ribeiro J.M."/>
            <person name="Arntzen J.W."/>
            <person name="van den Thillart G.E."/>
            <person name="Boetzer M."/>
            <person name="Pirovano W."/>
            <person name="Dirks R.P."/>
            <person name="Spaink H.P."/>
            <person name="Duboule D."/>
            <person name="McGlinn E."/>
            <person name="Kini R.M."/>
            <person name="Richardson M.K."/>
        </authorList>
    </citation>
    <scope>NUCLEOTIDE SEQUENCE</scope>
    <source>
        <tissue evidence="4">Blood</tissue>
    </source>
</reference>
<sequence>MQGEDARYLKRKVKGGNIDVHPSEKALIVHYEVEATILGEMGDPMLGERKECQKIIRLKSLNANTDISSLARKVVEECKLIHPSKLAEVEQLLYYLQNRRDTSSAKEKKEKSSKPKDPPPFEGMEIDEVANINDMDEYIELLYEDIPDKVRGSALILQLARNPDNLEELLLNETALGALARVLREDWKQIALYLLLNLAEDTRTELKMRNKNIVHMLVKALDRDNFELLILVVSFLKKLSIFMENKNDMVEMDIIDKLVKMIPCEHEDLLNITLRLLLNLSFDTGLRNKMVQVGLLPKLTALLGNENYKQVAMCILYHISMDDRFKSMFAYTDCIPQLMKMLLECPDERVDLELISFCINLAANKRNVQLICEGNGLKMLMKRALKFKDPLLMKMIRNISQHDGPTKSLFIDYVGDLAAQISNDEEEEFVIECLGTLANLTLSDLDWELVLKEYKMVPYLKDKLKPGSAEDDLVLEVVIMIGTVSMDDSCAALLAKSGIIPALIELLNAQQEDDEFVCQIIYVFYQMVFHQATRDVIIKETRILYQEYDEEWAKKIQSEKFRWHNSQWLEMVESRQMDENEQYLYGDDRIEPYIHEGDILERPDLYYSADGLITHDGAISPDFFNDYHLQNGDLVMGSENSALKRDAVDEPSFTLPSGVNIYSAILQHDKLASVFVYNRENEDNVNRAAKHLKTLRHPCLLRFLSCTVEVDGIHLVTEYVQPLEKILEALSSSEICAGIYDVLQALVFLHDRGNLTHNNICLSSVFVSEDGHWKLGGMETVCKQNEATAEFLRSIQSIREKTGIPPEEQSVDFQLLPEGHGHSRDAYSFGIMIENLLTFLNEEVSADVLSSFQHTLHSTLLNPDVTCRSPLSNLLFHEFFRNDFLEVVNFLNSLTLKSEEEKTEFFKFLLDRVAGLSEKLIALRLVPLLLNQLVFAEPVAVKSFLPHLLGPKKDKLSESQINGLLSPAMFQAHVSPVLLKLFEVHEEHVRMVLLSHLDAYAELFTQKELKNIILPQVLLGLRDTSDSLVAVTLQSLGVLVSFLGPDVVVGGDRIKIFKRSAPSFTKIMDLSSEDSSDDVMSCEGKLIYLPLQHNSSMFLKCHNSGSLSFNNKNNVPGKGSHIALKKGKQDSLNLYNIPSGISTINNGKNCPVTEKTEEWPDWNECEEVKPEESRIADTKLKDFCVNSHPCLANHDGEEKSPFMLSSGNTHYDRRINDIAELQLPPNTFEPKKELRTLRNNSLPESISNSDGCDPRDQNQKSYLTKTSFLEKSPKLKSGLGEEFVIQVKRKELHDTELDWFADMVPDIKSSSSLLVLPELETHSFIQNNSDTVLSSVSNAQEMQFSSKFAASEIAEVDGVGWEEEEDLNWEEDTNW</sequence>
<keyword evidence="5" id="KW-1185">Reference proteome</keyword>
<evidence type="ECO:0000313" key="5">
    <source>
        <dbReference type="Proteomes" id="UP000018936"/>
    </source>
</evidence>
<dbReference type="GO" id="GO:0035869">
    <property type="term" value="C:ciliary transition zone"/>
    <property type="evidence" value="ECO:0007669"/>
    <property type="project" value="TreeGrafter"/>
</dbReference>
<accession>V8P311</accession>
<dbReference type="InterPro" id="IPR008658">
    <property type="entry name" value="KAP3"/>
</dbReference>
<evidence type="ECO:0000256" key="2">
    <source>
        <dbReference type="SAM" id="MobiDB-lite"/>
    </source>
</evidence>
<dbReference type="SUPFAM" id="SSF56112">
    <property type="entry name" value="Protein kinase-like (PK-like)"/>
    <property type="match status" value="1"/>
</dbReference>
<dbReference type="Gene3D" id="1.10.510.10">
    <property type="entry name" value="Transferase(Phosphotransferase) domain 1"/>
    <property type="match status" value="1"/>
</dbReference>
<gene>
    <name evidence="4" type="primary">SCYL3</name>
    <name evidence="4" type="ORF">L345_05517</name>
</gene>
<dbReference type="GO" id="GO:0044782">
    <property type="term" value="P:cilium organization"/>
    <property type="evidence" value="ECO:0007669"/>
    <property type="project" value="TreeGrafter"/>
</dbReference>
<dbReference type="InterPro" id="IPR016024">
    <property type="entry name" value="ARM-type_fold"/>
</dbReference>
<dbReference type="InterPro" id="IPR011989">
    <property type="entry name" value="ARM-like"/>
</dbReference>
<evidence type="ECO:0000313" key="4">
    <source>
        <dbReference type="EMBL" id="ETE68685.1"/>
    </source>
</evidence>
<dbReference type="GO" id="GO:0004672">
    <property type="term" value="F:protein kinase activity"/>
    <property type="evidence" value="ECO:0007669"/>
    <property type="project" value="InterPro"/>
</dbReference>
<protein>
    <submittedName>
        <fullName evidence="4">Protein-associating with the carboxyl-terminal domain of ezrin</fullName>
    </submittedName>
</protein>
<dbReference type="InterPro" id="IPR000719">
    <property type="entry name" value="Prot_kinase_dom"/>
</dbReference>
<dbReference type="Proteomes" id="UP000018936">
    <property type="component" value="Unassembled WGS sequence"/>
</dbReference>
<feature type="region of interest" description="Disordered" evidence="2">
    <location>
        <begin position="103"/>
        <end position="124"/>
    </location>
</feature>
<dbReference type="GO" id="GO:0019894">
    <property type="term" value="F:kinesin binding"/>
    <property type="evidence" value="ECO:0007669"/>
    <property type="project" value="InterPro"/>
</dbReference>
<comment type="caution">
    <text evidence="4">The sequence shown here is derived from an EMBL/GenBank/DDBJ whole genome shotgun (WGS) entry which is preliminary data.</text>
</comment>
<dbReference type="SMART" id="SM00185">
    <property type="entry name" value="ARM"/>
    <property type="match status" value="3"/>
</dbReference>
<feature type="repeat" description="ARM" evidence="1">
    <location>
        <begin position="498"/>
        <end position="542"/>
    </location>
</feature>